<dbReference type="GeneID" id="51372018"/>
<evidence type="ECO:0000313" key="1">
    <source>
        <dbReference type="EMBL" id="QFG37553.1"/>
    </source>
</evidence>
<gene>
    <name evidence="1" type="ORF">ESD82_15625</name>
</gene>
<evidence type="ECO:0000313" key="2">
    <source>
        <dbReference type="Proteomes" id="UP000326453"/>
    </source>
</evidence>
<name>A0AAE6NX53_PARPN</name>
<dbReference type="AlphaFoldDB" id="A0AAE6NX53"/>
<dbReference type="KEGG" id="ppan:ESD82_15625"/>
<organism evidence="1 2">
    <name type="scientific">Paracoccus pantotrophus</name>
    <name type="common">Thiosphaera pantotropha</name>
    <dbReference type="NCBI Taxonomy" id="82367"/>
    <lineage>
        <taxon>Bacteria</taxon>
        <taxon>Pseudomonadati</taxon>
        <taxon>Pseudomonadota</taxon>
        <taxon>Alphaproteobacteria</taxon>
        <taxon>Rhodobacterales</taxon>
        <taxon>Paracoccaceae</taxon>
        <taxon>Paracoccus</taxon>
    </lineage>
</organism>
<accession>A0AAE6NX53</accession>
<reference evidence="1 2" key="1">
    <citation type="submission" date="2019-01" db="EMBL/GenBank/DDBJ databases">
        <title>Complete Genome Sequence and Annotation of the Paracoccus pantotrophus type strain DSM 2944.</title>
        <authorList>
            <person name="Bockwoldt J.A."/>
            <person name="Zimmermann M."/>
            <person name="Tiso T."/>
            <person name="Blank L.M."/>
        </authorList>
    </citation>
    <scope>NUCLEOTIDE SEQUENCE [LARGE SCALE GENOMIC DNA]</scope>
    <source>
        <strain evidence="1 2">DSM 2944</strain>
    </source>
</reference>
<protein>
    <submittedName>
        <fullName evidence="1">Uncharacterized protein</fullName>
    </submittedName>
</protein>
<sequence length="170" mass="18576">MTSLYIEAENELSISYPDAPADVDGSIPAAIWGKLESYVATRWSTAVVAFEVNCPCAVDWRPPYNPYVIDLVDGEVATVNQFGEVHLTAGRHIVQCTIGGLDVTPGIEEAYRRMAAYYASEDMRGYSRYSVSIGGDISESWSRRRDATALSNSGAADLLTKYRKAGISHV</sequence>
<dbReference type="RefSeq" id="WP_147427958.1">
    <property type="nucleotide sequence ID" value="NZ_CP044426.1"/>
</dbReference>
<dbReference type="EMBL" id="CP044426">
    <property type="protein sequence ID" value="QFG37553.1"/>
    <property type="molecule type" value="Genomic_DNA"/>
</dbReference>
<proteinExistence type="predicted"/>
<dbReference type="Proteomes" id="UP000326453">
    <property type="component" value="Chromosome 1"/>
</dbReference>